<evidence type="ECO:0000256" key="5">
    <source>
        <dbReference type="ARBA" id="ARBA00022679"/>
    </source>
</evidence>
<evidence type="ECO:0000259" key="7">
    <source>
        <dbReference type="Pfam" id="PF00155"/>
    </source>
</evidence>
<evidence type="ECO:0000256" key="3">
    <source>
        <dbReference type="ARBA" id="ARBA00011738"/>
    </source>
</evidence>
<dbReference type="GO" id="GO:1901605">
    <property type="term" value="P:alpha-amino acid metabolic process"/>
    <property type="evidence" value="ECO:0007669"/>
    <property type="project" value="TreeGrafter"/>
</dbReference>
<evidence type="ECO:0000313" key="9">
    <source>
        <dbReference type="Proteomes" id="UP000230108"/>
    </source>
</evidence>
<dbReference type="PANTHER" id="PTHR42790">
    <property type="entry name" value="AMINOTRANSFERASE"/>
    <property type="match status" value="1"/>
</dbReference>
<proteinExistence type="inferred from homology"/>
<evidence type="ECO:0000256" key="4">
    <source>
        <dbReference type="ARBA" id="ARBA00022576"/>
    </source>
</evidence>
<dbReference type="Gene3D" id="3.90.1150.10">
    <property type="entry name" value="Aspartate Aminotransferase, domain 1"/>
    <property type="match status" value="1"/>
</dbReference>
<dbReference type="InterPro" id="IPR004839">
    <property type="entry name" value="Aminotransferase_I/II_large"/>
</dbReference>
<evidence type="ECO:0000256" key="1">
    <source>
        <dbReference type="ARBA" id="ARBA00001933"/>
    </source>
</evidence>
<comment type="cofactor">
    <cofactor evidence="1">
        <name>pyridoxal 5'-phosphate</name>
        <dbReference type="ChEBI" id="CHEBI:597326"/>
    </cofactor>
</comment>
<dbReference type="InterPro" id="IPR015422">
    <property type="entry name" value="PyrdxlP-dep_Trfase_small"/>
</dbReference>
<protein>
    <submittedName>
        <fullName evidence="8">PLP-dependent aminotransferase family protein</fullName>
    </submittedName>
</protein>
<dbReference type="GO" id="GO:0030170">
    <property type="term" value="F:pyridoxal phosphate binding"/>
    <property type="evidence" value="ECO:0007669"/>
    <property type="project" value="InterPro"/>
</dbReference>
<evidence type="ECO:0000256" key="6">
    <source>
        <dbReference type="ARBA" id="ARBA00022898"/>
    </source>
</evidence>
<reference evidence="9" key="1">
    <citation type="submission" date="2017-09" db="EMBL/GenBank/DDBJ databases">
        <title>Depth-based differentiation of microbial function through sediment-hosted aquifers and enrichment of novel symbionts in the deep terrestrial subsurface.</title>
        <authorList>
            <person name="Probst A.J."/>
            <person name="Ladd B."/>
            <person name="Jarett J.K."/>
            <person name="Geller-Mcgrath D.E."/>
            <person name="Sieber C.M.K."/>
            <person name="Emerson J.B."/>
            <person name="Anantharaman K."/>
            <person name="Thomas B.C."/>
            <person name="Malmstrom R."/>
            <person name="Stieglmeier M."/>
            <person name="Klingl A."/>
            <person name="Woyke T."/>
            <person name="Ryan C.M."/>
            <person name="Banfield J.F."/>
        </authorList>
    </citation>
    <scope>NUCLEOTIDE SEQUENCE [LARGE SCALE GENOMIC DNA]</scope>
</reference>
<name>A0A2M7QDT8_9BACT</name>
<keyword evidence="4 8" id="KW-0032">Aminotransferase</keyword>
<dbReference type="PANTHER" id="PTHR42790:SF19">
    <property type="entry name" value="KYNURENINE_ALPHA-AMINOADIPATE AMINOTRANSFERASE, MITOCHONDRIAL"/>
    <property type="match status" value="1"/>
</dbReference>
<keyword evidence="6" id="KW-0663">Pyridoxal phosphate</keyword>
<dbReference type="FunFam" id="3.40.640.10:FF:000053">
    <property type="entry name" value="Aminotransferase, class I"/>
    <property type="match status" value="1"/>
</dbReference>
<dbReference type="InterPro" id="IPR050859">
    <property type="entry name" value="Class-I_PLP-dep_aminotransf"/>
</dbReference>
<accession>A0A2M7QDT8</accession>
<evidence type="ECO:0000313" key="8">
    <source>
        <dbReference type="EMBL" id="PIY69087.1"/>
    </source>
</evidence>
<organism evidence="8 9">
    <name type="scientific">Candidatus Roizmanbacteria bacterium CG_4_10_14_0_8_um_filter_39_9</name>
    <dbReference type="NCBI Taxonomy" id="1974829"/>
    <lineage>
        <taxon>Bacteria</taxon>
        <taxon>Candidatus Roizmaniibacteriota</taxon>
    </lineage>
</organism>
<sequence>MTAKRLKSMSGSAIRNLLKQAGKKNFIALSGGYPDPACFPVSIIEELRRKIKTKYGNDIFQYGKTEGLTDLLDILPSFLKRSNRRVVATPDTIAITCGSQQALTIIALMFINPGDLIAVESPTYLGALQAFNAFQPRYVEILTDKDGMIPGSLENIIKKYPAIKFIYAIPTFQNPTGRVIPLRRRIEIAKIIVKYNKLLVEDDPYSEVRYEGDHLPSICSLAPANTIHLFTFSKTLVPDVRVGGMVASEEIKNTAVLIKQGLDLFTSNYNQALVSEYLRGDYLEGHLKKIIKIYRPRKTCMFESIKKYFPDIFEVTNSQGGMFVWVSQLTDAKKYKLNIEELVEKTLAKNVGFVPGFPFYANQKNALFSMRLNFTNQSEESIEKGIEIIGSAIHKLLK</sequence>
<dbReference type="InterPro" id="IPR015421">
    <property type="entry name" value="PyrdxlP-dep_Trfase_major"/>
</dbReference>
<dbReference type="CDD" id="cd00609">
    <property type="entry name" value="AAT_like"/>
    <property type="match status" value="1"/>
</dbReference>
<gene>
    <name evidence="8" type="ORF">COY90_02460</name>
</gene>
<comment type="similarity">
    <text evidence="2">Belongs to the class-I pyridoxal-phosphate-dependent aminotransferase family.</text>
</comment>
<dbReference type="GO" id="GO:0008483">
    <property type="term" value="F:transaminase activity"/>
    <property type="evidence" value="ECO:0007669"/>
    <property type="project" value="UniProtKB-KW"/>
</dbReference>
<comment type="caution">
    <text evidence="8">The sequence shown here is derived from an EMBL/GenBank/DDBJ whole genome shotgun (WGS) entry which is preliminary data.</text>
</comment>
<dbReference type="Pfam" id="PF00155">
    <property type="entry name" value="Aminotran_1_2"/>
    <property type="match status" value="1"/>
</dbReference>
<dbReference type="SUPFAM" id="SSF53383">
    <property type="entry name" value="PLP-dependent transferases"/>
    <property type="match status" value="1"/>
</dbReference>
<comment type="subunit">
    <text evidence="3">Homodimer.</text>
</comment>
<dbReference type="AlphaFoldDB" id="A0A2M7QDT8"/>
<dbReference type="Gene3D" id="3.40.640.10">
    <property type="entry name" value="Type I PLP-dependent aspartate aminotransferase-like (Major domain)"/>
    <property type="match status" value="1"/>
</dbReference>
<feature type="domain" description="Aminotransferase class I/classII large" evidence="7">
    <location>
        <begin position="44"/>
        <end position="389"/>
    </location>
</feature>
<dbReference type="InterPro" id="IPR015424">
    <property type="entry name" value="PyrdxlP-dep_Trfase"/>
</dbReference>
<dbReference type="EMBL" id="PFLF01000053">
    <property type="protein sequence ID" value="PIY69087.1"/>
    <property type="molecule type" value="Genomic_DNA"/>
</dbReference>
<keyword evidence="5 8" id="KW-0808">Transferase</keyword>
<evidence type="ECO:0000256" key="2">
    <source>
        <dbReference type="ARBA" id="ARBA00007441"/>
    </source>
</evidence>
<dbReference type="Proteomes" id="UP000230108">
    <property type="component" value="Unassembled WGS sequence"/>
</dbReference>